<evidence type="ECO:0000256" key="8">
    <source>
        <dbReference type="SAM" id="Phobius"/>
    </source>
</evidence>
<feature type="transmembrane region" description="Helical" evidence="8">
    <location>
        <begin position="86"/>
        <end position="105"/>
    </location>
</feature>
<dbReference type="PROSITE" id="PS00872">
    <property type="entry name" value="NA_GALACTOSIDE_SYMP"/>
    <property type="match status" value="1"/>
</dbReference>
<keyword evidence="7 8" id="KW-0472">Membrane</keyword>
<sequence length="474" mass="52653">MQSLDKNLVIGKLPISEKVAYGLGDFASSMFWKLFSMYMLFFYTDVFGISAAAVGTMFLVTRVWDAANDPIMGVISDRTTTRWGKFRPYLLWVAVPFGLIGVLTFTTPDLNESGKLIYAYVTYTLMMMVYTAINVPYGSLMGVMSNDGDQRTSLASWRFIGAFSGGLFVTATANSLIEYFSKGRSEADGFQVTITIYAIVAAVLFILVFLGTRERVIPEEEKSGTLKDDVKDLWKNKPWFIMLGANISTLIFISMRDGSILFYFKYVVGDQVVKVFGNTYEWSSANLSSAYMSIWLATNIIGVVLAKPLSSRFGKKNTFILSALTSAIFSFAFFFVEPNQIFTIYGLNILLGISSGIVLPLGWSMYADIADYSEWKTGRRATGLVFSSGSMSQKFGWTIGGALSGWMLSAFGFEPNVEQTETAILGIRLMISVIAGLGAFMAFLFIRSYKLDEETMSKVKKDLIKEKEKDFVAA</sequence>
<name>A0ABT3RKN6_9BACT</name>
<feature type="transmembrane region" description="Helical" evidence="8">
    <location>
        <begin position="395"/>
        <end position="413"/>
    </location>
</feature>
<feature type="transmembrane region" description="Helical" evidence="8">
    <location>
        <begin position="425"/>
        <end position="446"/>
    </location>
</feature>
<dbReference type="NCBIfam" id="TIGR00792">
    <property type="entry name" value="gph"/>
    <property type="match status" value="1"/>
</dbReference>
<dbReference type="CDD" id="cd17332">
    <property type="entry name" value="MFS_MelB_like"/>
    <property type="match status" value="1"/>
</dbReference>
<evidence type="ECO:0000256" key="7">
    <source>
        <dbReference type="ARBA" id="ARBA00023136"/>
    </source>
</evidence>
<evidence type="ECO:0000256" key="4">
    <source>
        <dbReference type="ARBA" id="ARBA00022475"/>
    </source>
</evidence>
<evidence type="ECO:0000259" key="9">
    <source>
        <dbReference type="PROSITE" id="PS50850"/>
    </source>
</evidence>
<comment type="caution">
    <text evidence="10">The sequence shown here is derived from an EMBL/GenBank/DDBJ whole genome shotgun (WGS) entry which is preliminary data.</text>
</comment>
<keyword evidence="3" id="KW-0813">Transport</keyword>
<dbReference type="Proteomes" id="UP001209885">
    <property type="component" value="Unassembled WGS sequence"/>
</dbReference>
<dbReference type="EMBL" id="JAPFQN010000001">
    <property type="protein sequence ID" value="MCX2742264.1"/>
    <property type="molecule type" value="Genomic_DNA"/>
</dbReference>
<feature type="transmembrane region" description="Helical" evidence="8">
    <location>
        <begin position="189"/>
        <end position="210"/>
    </location>
</feature>
<keyword evidence="4" id="KW-1003">Cell membrane</keyword>
<proteinExistence type="inferred from homology"/>
<protein>
    <submittedName>
        <fullName evidence="10">MFS transporter</fullName>
    </submittedName>
</protein>
<dbReference type="InterPro" id="IPR039672">
    <property type="entry name" value="MFS_2"/>
</dbReference>
<feature type="transmembrane region" description="Helical" evidence="8">
    <location>
        <begin position="342"/>
        <end position="366"/>
    </location>
</feature>
<accession>A0ABT3RKN6</accession>
<dbReference type="InterPro" id="IPR020846">
    <property type="entry name" value="MFS_dom"/>
</dbReference>
<feature type="transmembrane region" description="Helical" evidence="8">
    <location>
        <begin position="40"/>
        <end position="65"/>
    </location>
</feature>
<dbReference type="PROSITE" id="PS50850">
    <property type="entry name" value="MFS"/>
    <property type="match status" value="1"/>
</dbReference>
<dbReference type="InterPro" id="IPR001927">
    <property type="entry name" value="Na/Gal_symport"/>
</dbReference>
<keyword evidence="5 8" id="KW-0812">Transmembrane</keyword>
<feature type="transmembrane region" description="Helical" evidence="8">
    <location>
        <begin position="117"/>
        <end position="137"/>
    </location>
</feature>
<keyword evidence="11" id="KW-1185">Reference proteome</keyword>
<comment type="subcellular location">
    <subcellularLocation>
        <location evidence="1">Cell membrane</location>
        <topology evidence="1">Multi-pass membrane protein</topology>
    </subcellularLocation>
</comment>
<feature type="transmembrane region" description="Helical" evidence="8">
    <location>
        <begin position="284"/>
        <end position="306"/>
    </location>
</feature>
<dbReference type="InterPro" id="IPR018043">
    <property type="entry name" value="Na/Gal_symport_CS"/>
</dbReference>
<feature type="transmembrane region" description="Helical" evidence="8">
    <location>
        <begin position="239"/>
        <end position="264"/>
    </location>
</feature>
<feature type="domain" description="Major facilitator superfamily (MFS) profile" evidence="9">
    <location>
        <begin position="251"/>
        <end position="474"/>
    </location>
</feature>
<evidence type="ECO:0000256" key="2">
    <source>
        <dbReference type="ARBA" id="ARBA00009617"/>
    </source>
</evidence>
<dbReference type="Gene3D" id="1.20.1250.20">
    <property type="entry name" value="MFS general substrate transporter like domains"/>
    <property type="match status" value="2"/>
</dbReference>
<evidence type="ECO:0000313" key="10">
    <source>
        <dbReference type="EMBL" id="MCX2742264.1"/>
    </source>
</evidence>
<dbReference type="SUPFAM" id="SSF103473">
    <property type="entry name" value="MFS general substrate transporter"/>
    <property type="match status" value="1"/>
</dbReference>
<dbReference type="Pfam" id="PF13347">
    <property type="entry name" value="MFS_2"/>
    <property type="match status" value="1"/>
</dbReference>
<evidence type="ECO:0000256" key="3">
    <source>
        <dbReference type="ARBA" id="ARBA00022448"/>
    </source>
</evidence>
<evidence type="ECO:0000256" key="5">
    <source>
        <dbReference type="ARBA" id="ARBA00022692"/>
    </source>
</evidence>
<comment type="similarity">
    <text evidence="2">Belongs to the sodium:galactoside symporter (TC 2.A.2) family.</text>
</comment>
<dbReference type="InterPro" id="IPR036259">
    <property type="entry name" value="MFS_trans_sf"/>
</dbReference>
<dbReference type="PANTHER" id="PTHR11328:SF24">
    <property type="entry name" value="MAJOR FACILITATOR SUPERFAMILY (MFS) PROFILE DOMAIN-CONTAINING PROTEIN"/>
    <property type="match status" value="1"/>
</dbReference>
<evidence type="ECO:0000313" key="11">
    <source>
        <dbReference type="Proteomes" id="UP001209885"/>
    </source>
</evidence>
<reference evidence="10 11" key="1">
    <citation type="submission" date="2022-11" db="EMBL/GenBank/DDBJ databases">
        <title>The characterization of three novel Bacteroidetes species and genomic analysis of their roles in tidal elemental geochemical cycles.</title>
        <authorList>
            <person name="Ma K."/>
        </authorList>
    </citation>
    <scope>NUCLEOTIDE SEQUENCE [LARGE SCALE GENOMIC DNA]</scope>
    <source>
        <strain evidence="10 11">M17</strain>
    </source>
</reference>
<dbReference type="RefSeq" id="WP_266054500.1">
    <property type="nucleotide sequence ID" value="NZ_JAPFQN010000001.1"/>
</dbReference>
<evidence type="ECO:0000256" key="6">
    <source>
        <dbReference type="ARBA" id="ARBA00022989"/>
    </source>
</evidence>
<gene>
    <name evidence="10" type="ORF">OO013_00225</name>
</gene>
<feature type="transmembrane region" description="Helical" evidence="8">
    <location>
        <begin position="318"/>
        <end position="336"/>
    </location>
</feature>
<organism evidence="10 11">
    <name type="scientific">Mangrovivirga halotolerans</name>
    <dbReference type="NCBI Taxonomy" id="2993936"/>
    <lineage>
        <taxon>Bacteria</taxon>
        <taxon>Pseudomonadati</taxon>
        <taxon>Bacteroidota</taxon>
        <taxon>Cytophagia</taxon>
        <taxon>Cytophagales</taxon>
        <taxon>Mangrovivirgaceae</taxon>
        <taxon>Mangrovivirga</taxon>
    </lineage>
</organism>
<feature type="transmembrane region" description="Helical" evidence="8">
    <location>
        <begin position="157"/>
        <end position="177"/>
    </location>
</feature>
<evidence type="ECO:0000256" key="1">
    <source>
        <dbReference type="ARBA" id="ARBA00004651"/>
    </source>
</evidence>
<dbReference type="PANTHER" id="PTHR11328">
    <property type="entry name" value="MAJOR FACILITATOR SUPERFAMILY DOMAIN-CONTAINING PROTEIN"/>
    <property type="match status" value="1"/>
</dbReference>
<keyword evidence="6 8" id="KW-1133">Transmembrane helix</keyword>